<accession>A0ABP0EZ93</accession>
<proteinExistence type="predicted"/>
<dbReference type="Proteomes" id="UP001642483">
    <property type="component" value="Unassembled WGS sequence"/>
</dbReference>
<gene>
    <name evidence="1" type="ORF">CVLEPA_LOCUS1389</name>
</gene>
<sequence length="115" mass="13004">MHMTSTFWLKTGTSYWIETSSPVPLKSSRTRGVSFQHYHLLYSIGIFFHTALSMYQRKSHLATNSIIITSSIGVRSCCSNSGKSTTPFFSVMATRNQAPTRGWGFFYNDLSIPIH</sequence>
<dbReference type="EMBL" id="CAWYQH010000001">
    <property type="protein sequence ID" value="CAK8672436.1"/>
    <property type="molecule type" value="Genomic_DNA"/>
</dbReference>
<evidence type="ECO:0000313" key="1">
    <source>
        <dbReference type="EMBL" id="CAK8672436.1"/>
    </source>
</evidence>
<name>A0ABP0EZ93_CLALP</name>
<protein>
    <submittedName>
        <fullName evidence="1">Uncharacterized protein</fullName>
    </submittedName>
</protein>
<comment type="caution">
    <text evidence="1">The sequence shown here is derived from an EMBL/GenBank/DDBJ whole genome shotgun (WGS) entry which is preliminary data.</text>
</comment>
<keyword evidence="2" id="KW-1185">Reference proteome</keyword>
<reference evidence="1 2" key="1">
    <citation type="submission" date="2024-02" db="EMBL/GenBank/DDBJ databases">
        <authorList>
            <person name="Daric V."/>
            <person name="Darras S."/>
        </authorList>
    </citation>
    <scope>NUCLEOTIDE SEQUENCE [LARGE SCALE GENOMIC DNA]</scope>
</reference>
<evidence type="ECO:0000313" key="2">
    <source>
        <dbReference type="Proteomes" id="UP001642483"/>
    </source>
</evidence>
<organism evidence="1 2">
    <name type="scientific">Clavelina lepadiformis</name>
    <name type="common">Light-bulb sea squirt</name>
    <name type="synonym">Ascidia lepadiformis</name>
    <dbReference type="NCBI Taxonomy" id="159417"/>
    <lineage>
        <taxon>Eukaryota</taxon>
        <taxon>Metazoa</taxon>
        <taxon>Chordata</taxon>
        <taxon>Tunicata</taxon>
        <taxon>Ascidiacea</taxon>
        <taxon>Aplousobranchia</taxon>
        <taxon>Clavelinidae</taxon>
        <taxon>Clavelina</taxon>
    </lineage>
</organism>